<organism evidence="6 7">
    <name type="scientific">Nocardioides baekrokdamisoli</name>
    <dbReference type="NCBI Taxonomy" id="1804624"/>
    <lineage>
        <taxon>Bacteria</taxon>
        <taxon>Bacillati</taxon>
        <taxon>Actinomycetota</taxon>
        <taxon>Actinomycetes</taxon>
        <taxon>Propionibacteriales</taxon>
        <taxon>Nocardioidaceae</taxon>
        <taxon>Nocardioides</taxon>
    </lineage>
</organism>
<evidence type="ECO:0000256" key="1">
    <source>
        <dbReference type="ARBA" id="ARBA00022676"/>
    </source>
</evidence>
<evidence type="ECO:0000259" key="4">
    <source>
        <dbReference type="Pfam" id="PF00534"/>
    </source>
</evidence>
<dbReference type="KEGG" id="nbe:Back2_25220"/>
<dbReference type="PANTHER" id="PTHR45947">
    <property type="entry name" value="SULFOQUINOVOSYL TRANSFERASE SQD2"/>
    <property type="match status" value="1"/>
</dbReference>
<dbReference type="GO" id="GO:1901137">
    <property type="term" value="P:carbohydrate derivative biosynthetic process"/>
    <property type="evidence" value="ECO:0007669"/>
    <property type="project" value="UniProtKB-ARBA"/>
</dbReference>
<dbReference type="AlphaFoldDB" id="A0A3G9IQA2"/>
<dbReference type="CDD" id="cd03814">
    <property type="entry name" value="GT4-like"/>
    <property type="match status" value="1"/>
</dbReference>
<dbReference type="Pfam" id="PF00534">
    <property type="entry name" value="Glycos_transf_1"/>
    <property type="match status" value="1"/>
</dbReference>
<dbReference type="GO" id="GO:0016758">
    <property type="term" value="F:hexosyltransferase activity"/>
    <property type="evidence" value="ECO:0007669"/>
    <property type="project" value="TreeGrafter"/>
</dbReference>
<evidence type="ECO:0000313" key="6">
    <source>
        <dbReference type="EMBL" id="BBH18235.1"/>
    </source>
</evidence>
<feature type="region of interest" description="Disordered" evidence="3">
    <location>
        <begin position="397"/>
        <end position="419"/>
    </location>
</feature>
<gene>
    <name evidence="6" type="ORF">Back2_25220</name>
</gene>
<evidence type="ECO:0000256" key="3">
    <source>
        <dbReference type="SAM" id="MobiDB-lite"/>
    </source>
</evidence>
<keyword evidence="2 6" id="KW-0808">Transferase</keyword>
<dbReference type="Gene3D" id="3.40.50.2000">
    <property type="entry name" value="Glycogen Phosphorylase B"/>
    <property type="match status" value="2"/>
</dbReference>
<dbReference type="Pfam" id="PF13439">
    <property type="entry name" value="Glyco_transf_4"/>
    <property type="match status" value="1"/>
</dbReference>
<dbReference type="PANTHER" id="PTHR45947:SF3">
    <property type="entry name" value="SULFOQUINOVOSYL TRANSFERASE SQD2"/>
    <property type="match status" value="1"/>
</dbReference>
<dbReference type="InterPro" id="IPR028098">
    <property type="entry name" value="Glyco_trans_4-like_N"/>
</dbReference>
<name>A0A3G9IQA2_9ACTN</name>
<dbReference type="SUPFAM" id="SSF53756">
    <property type="entry name" value="UDP-Glycosyltransferase/glycogen phosphorylase"/>
    <property type="match status" value="1"/>
</dbReference>
<feature type="domain" description="Glycosyltransferase subfamily 4-like N-terminal" evidence="5">
    <location>
        <begin position="32"/>
        <end position="201"/>
    </location>
</feature>
<reference evidence="6 7" key="1">
    <citation type="submission" date="2018-11" db="EMBL/GenBank/DDBJ databases">
        <title>Complete genome sequence of Nocardioides baekrokdamisoli strain KCTC 39748.</title>
        <authorList>
            <person name="Kang S.W."/>
            <person name="Lee K.C."/>
            <person name="Kim K.K."/>
            <person name="Kim J.S."/>
            <person name="Kim D.S."/>
            <person name="Ko S.H."/>
            <person name="Yang S.H."/>
            <person name="Shin Y.K."/>
            <person name="Lee J.S."/>
        </authorList>
    </citation>
    <scope>NUCLEOTIDE SEQUENCE [LARGE SCALE GENOMIC DNA]</scope>
    <source>
        <strain evidence="6 7">KCTC 39748</strain>
    </source>
</reference>
<dbReference type="EMBL" id="AP019307">
    <property type="protein sequence ID" value="BBH18235.1"/>
    <property type="molecule type" value="Genomic_DNA"/>
</dbReference>
<keyword evidence="7" id="KW-1185">Reference proteome</keyword>
<evidence type="ECO:0000259" key="5">
    <source>
        <dbReference type="Pfam" id="PF13439"/>
    </source>
</evidence>
<evidence type="ECO:0000256" key="2">
    <source>
        <dbReference type="ARBA" id="ARBA00022679"/>
    </source>
</evidence>
<proteinExistence type="predicted"/>
<dbReference type="Proteomes" id="UP000271573">
    <property type="component" value="Chromosome"/>
</dbReference>
<dbReference type="RefSeq" id="WP_125569572.1">
    <property type="nucleotide sequence ID" value="NZ_AP019307.1"/>
</dbReference>
<dbReference type="OrthoDB" id="9802525at2"/>
<accession>A0A3G9IQA2</accession>
<dbReference type="InterPro" id="IPR050194">
    <property type="entry name" value="Glycosyltransferase_grp1"/>
</dbReference>
<keyword evidence="1" id="KW-0328">Glycosyltransferase</keyword>
<feature type="compositionally biased region" description="Low complexity" evidence="3">
    <location>
        <begin position="404"/>
        <end position="419"/>
    </location>
</feature>
<dbReference type="InterPro" id="IPR001296">
    <property type="entry name" value="Glyco_trans_1"/>
</dbReference>
<sequence length="419" mass="45956">MTSILAERPETVTLQREPLRVLVVTESFLPQINGVTNSVRRVLEHLAEQGHDAMVLAPTAPESGEYMGFPVVVTRGITLPAYDDFRIGMESRKRFKKYMVDFDPDVVHVASPASMGCAAVKAAQELGIPVVAIYQTDMVGFAKGYEDRYHVTGLAKAMKKLTRKIHNAADRNLAPSSASIAQLEGLGIENNVLWPRGVNVEQFDPSRRDSELRTRLAPNGELIVGYVGRLAVEKELELLDVFHNDPRYSLVLVGGGPDEERLRKLMPKAHFLGLLHGEELGAAYASLDVFVHTGRHETFCQAAQEGLASGLPVIAPNQGGPIDIVDHGVTGFLYTPGDRADLAGYVERLASDDLLRRSFARAARKAVEGRSWAAINSRLIDHYREVIAEKQLSGAGRRLRRSSSRGGSARPWAASPRVH</sequence>
<feature type="domain" description="Glycosyl transferase family 1" evidence="4">
    <location>
        <begin position="216"/>
        <end position="365"/>
    </location>
</feature>
<evidence type="ECO:0000313" key="7">
    <source>
        <dbReference type="Proteomes" id="UP000271573"/>
    </source>
</evidence>
<protein>
    <submittedName>
        <fullName evidence="6">Putative glycosyl transferase</fullName>
    </submittedName>
</protein>